<evidence type="ECO:0000259" key="11">
    <source>
        <dbReference type="Pfam" id="PF08245"/>
    </source>
</evidence>
<dbReference type="InterPro" id="IPR018109">
    <property type="entry name" value="Folylpolyglutamate_synth_CS"/>
</dbReference>
<keyword evidence="4 10" id="KW-0436">Ligase</keyword>
<dbReference type="PROSITE" id="PS01012">
    <property type="entry name" value="FOLYLPOLYGLU_SYNT_2"/>
    <property type="match status" value="1"/>
</dbReference>
<keyword evidence="8" id="KW-0460">Magnesium</keyword>
<dbReference type="PANTHER" id="PTHR11136">
    <property type="entry name" value="FOLYLPOLYGLUTAMATE SYNTHASE-RELATED"/>
    <property type="match status" value="1"/>
</dbReference>
<dbReference type="GO" id="GO:0004326">
    <property type="term" value="F:tetrahydrofolylpolyglutamate synthase activity"/>
    <property type="evidence" value="ECO:0007669"/>
    <property type="project" value="UniProtKB-EC"/>
</dbReference>
<comment type="similarity">
    <text evidence="2 10">Belongs to the folylpolyglutamate synthase family.</text>
</comment>
<dbReference type="GO" id="GO:0005737">
    <property type="term" value="C:cytoplasm"/>
    <property type="evidence" value="ECO:0007669"/>
    <property type="project" value="TreeGrafter"/>
</dbReference>
<evidence type="ECO:0000256" key="9">
    <source>
        <dbReference type="ARBA" id="ARBA00047493"/>
    </source>
</evidence>
<accession>A0A7T5R2C0</accession>
<dbReference type="FunFam" id="3.40.1190.10:FF:000011">
    <property type="entry name" value="Folylpolyglutamate synthase/dihydrofolate synthase"/>
    <property type="match status" value="1"/>
</dbReference>
<dbReference type="NCBIfam" id="TIGR01499">
    <property type="entry name" value="folC"/>
    <property type="match status" value="1"/>
</dbReference>
<dbReference type="PANTHER" id="PTHR11136:SF0">
    <property type="entry name" value="DIHYDROFOLATE SYNTHETASE-RELATED"/>
    <property type="match status" value="1"/>
</dbReference>
<dbReference type="AlphaFoldDB" id="A0A7T5R2C0"/>
<dbReference type="Pfam" id="PF08245">
    <property type="entry name" value="Mur_ligase_M"/>
    <property type="match status" value="1"/>
</dbReference>
<gene>
    <name evidence="12" type="ORF">HYS17_00260</name>
</gene>
<dbReference type="InterPro" id="IPR013221">
    <property type="entry name" value="Mur_ligase_cen"/>
</dbReference>
<dbReference type="PIRSF" id="PIRSF001563">
    <property type="entry name" value="Folylpolyglu_synth"/>
    <property type="match status" value="1"/>
</dbReference>
<evidence type="ECO:0000256" key="3">
    <source>
        <dbReference type="ARBA" id="ARBA00013025"/>
    </source>
</evidence>
<keyword evidence="5" id="KW-0479">Metal-binding</keyword>
<dbReference type="SUPFAM" id="SSF53244">
    <property type="entry name" value="MurD-like peptide ligases, peptide-binding domain"/>
    <property type="match status" value="1"/>
</dbReference>
<name>A0A7T5R2C0_9BACT</name>
<dbReference type="InterPro" id="IPR001645">
    <property type="entry name" value="Folylpolyglutamate_synth"/>
</dbReference>
<dbReference type="Gene3D" id="3.40.1190.10">
    <property type="entry name" value="Mur-like, catalytic domain"/>
    <property type="match status" value="1"/>
</dbReference>
<protein>
    <recommendedName>
        <fullName evidence="3">tetrahydrofolate synthase</fullName>
        <ecNumber evidence="3">6.3.2.17</ecNumber>
    </recommendedName>
</protein>
<sequence length="459" mass="50851">MTRSSLLAKLEIIYNLRLHAPRSSLADRSDYRTLLERLDNPHKRLPPAVHIAGTNGKGSTLAFLKAMYEAAGYKVHTYTSPHLVRFNERIGLGGQDIADDLLETYLDHVMNMAQGLQVTFFEITTALAFLAFSRQPANICLIETGMGGRLDCTNIIEAPLATIITRISYDHCQYLGSTLSQIATEKAGIMKPDRPCIIGYQQGFQGAPPSHDSETLPFESIAGQIGTPLHRAGREWSVSFTESDPIHFTFRYGSLQKLYPIPYLVGAHQLENAGAALACTHVIDSFPIHDESRATGLTRVRWAARLQRLDHHPLQGLIPEDWELWLDGGHNDSAGEVLARQAQAWHVHDPRPLHLVMGMKRDKQADQFLAHILPHLTSISLLTIPGMEEQSHDPLTLRQLAQSRRPDLAVACPASLNDALRRLAQAASCPGRILIAGSLFLAAYILGQEPYPLEQTLRA</sequence>
<evidence type="ECO:0000256" key="7">
    <source>
        <dbReference type="ARBA" id="ARBA00022840"/>
    </source>
</evidence>
<evidence type="ECO:0000256" key="1">
    <source>
        <dbReference type="ARBA" id="ARBA00001946"/>
    </source>
</evidence>
<dbReference type="InterPro" id="IPR036615">
    <property type="entry name" value="Mur_ligase_C_dom_sf"/>
</dbReference>
<dbReference type="Proteomes" id="UP000595362">
    <property type="component" value="Chromosome"/>
</dbReference>
<comment type="catalytic activity">
    <reaction evidence="9">
        <text>(6S)-5,6,7,8-tetrahydrofolyl-(gamma-L-Glu)(n) + L-glutamate + ATP = (6S)-5,6,7,8-tetrahydrofolyl-(gamma-L-Glu)(n+1) + ADP + phosphate + H(+)</text>
        <dbReference type="Rhea" id="RHEA:10580"/>
        <dbReference type="Rhea" id="RHEA-COMP:14738"/>
        <dbReference type="Rhea" id="RHEA-COMP:14740"/>
        <dbReference type="ChEBI" id="CHEBI:15378"/>
        <dbReference type="ChEBI" id="CHEBI:29985"/>
        <dbReference type="ChEBI" id="CHEBI:30616"/>
        <dbReference type="ChEBI" id="CHEBI:43474"/>
        <dbReference type="ChEBI" id="CHEBI:141005"/>
        <dbReference type="ChEBI" id="CHEBI:456216"/>
        <dbReference type="EC" id="6.3.2.17"/>
    </reaction>
</comment>
<reference evidence="12 13" key="1">
    <citation type="submission" date="2020-07" db="EMBL/GenBank/DDBJ databases">
        <title>Huge and variable diversity of episymbiotic CPR bacteria and DPANN archaea in groundwater ecosystems.</title>
        <authorList>
            <person name="He C.Y."/>
            <person name="Keren R."/>
            <person name="Whittaker M."/>
            <person name="Farag I.F."/>
            <person name="Doudna J."/>
            <person name="Cate J.H.D."/>
            <person name="Banfield J.F."/>
        </authorList>
    </citation>
    <scope>NUCLEOTIDE SEQUENCE [LARGE SCALE GENOMIC DNA]</scope>
    <source>
        <strain evidence="12">NC_groundwater_70_Ag_B-0.1um_54_66</strain>
    </source>
</reference>
<proteinExistence type="inferred from homology"/>
<dbReference type="EC" id="6.3.2.17" evidence="3"/>
<dbReference type="SUPFAM" id="SSF53623">
    <property type="entry name" value="MurD-like peptide ligases, catalytic domain"/>
    <property type="match status" value="1"/>
</dbReference>
<evidence type="ECO:0000256" key="6">
    <source>
        <dbReference type="ARBA" id="ARBA00022741"/>
    </source>
</evidence>
<dbReference type="UniPathway" id="UPA00077">
    <property type="reaction ID" value="UER00157"/>
</dbReference>
<evidence type="ECO:0000256" key="5">
    <source>
        <dbReference type="ARBA" id="ARBA00022723"/>
    </source>
</evidence>
<dbReference type="GO" id="GO:0046654">
    <property type="term" value="P:tetrahydrofolate biosynthetic process"/>
    <property type="evidence" value="ECO:0007669"/>
    <property type="project" value="UniProtKB-UniPathway"/>
</dbReference>
<dbReference type="GO" id="GO:0005524">
    <property type="term" value="F:ATP binding"/>
    <property type="evidence" value="ECO:0007669"/>
    <property type="project" value="UniProtKB-KW"/>
</dbReference>
<dbReference type="InterPro" id="IPR036565">
    <property type="entry name" value="Mur-like_cat_sf"/>
</dbReference>
<evidence type="ECO:0000313" key="12">
    <source>
        <dbReference type="EMBL" id="QQG36262.1"/>
    </source>
</evidence>
<keyword evidence="6 10" id="KW-0547">Nucleotide-binding</keyword>
<dbReference type="Gene3D" id="3.90.190.20">
    <property type="entry name" value="Mur ligase, C-terminal domain"/>
    <property type="match status" value="1"/>
</dbReference>
<keyword evidence="7 10" id="KW-0067">ATP-binding</keyword>
<evidence type="ECO:0000256" key="10">
    <source>
        <dbReference type="PIRNR" id="PIRNR001563"/>
    </source>
</evidence>
<dbReference type="GO" id="GO:0008841">
    <property type="term" value="F:dihydrofolate synthase activity"/>
    <property type="evidence" value="ECO:0007669"/>
    <property type="project" value="TreeGrafter"/>
</dbReference>
<comment type="cofactor">
    <cofactor evidence="1">
        <name>Mg(2+)</name>
        <dbReference type="ChEBI" id="CHEBI:18420"/>
    </cofactor>
</comment>
<evidence type="ECO:0000256" key="2">
    <source>
        <dbReference type="ARBA" id="ARBA00008276"/>
    </source>
</evidence>
<evidence type="ECO:0000256" key="8">
    <source>
        <dbReference type="ARBA" id="ARBA00022842"/>
    </source>
</evidence>
<evidence type="ECO:0000256" key="4">
    <source>
        <dbReference type="ARBA" id="ARBA00022598"/>
    </source>
</evidence>
<dbReference type="GO" id="GO:0046872">
    <property type="term" value="F:metal ion binding"/>
    <property type="evidence" value="ECO:0007669"/>
    <property type="project" value="UniProtKB-KW"/>
</dbReference>
<feature type="domain" description="Mur ligase central" evidence="11">
    <location>
        <begin position="51"/>
        <end position="278"/>
    </location>
</feature>
<organism evidence="12 13">
    <name type="scientific">Micavibrio aeruginosavorus</name>
    <dbReference type="NCBI Taxonomy" id="349221"/>
    <lineage>
        <taxon>Bacteria</taxon>
        <taxon>Pseudomonadati</taxon>
        <taxon>Bdellovibrionota</taxon>
        <taxon>Bdellovibrionia</taxon>
        <taxon>Bdellovibrionales</taxon>
        <taxon>Pseudobdellovibrionaceae</taxon>
        <taxon>Micavibrio</taxon>
    </lineage>
</organism>
<dbReference type="EMBL" id="CP066681">
    <property type="protein sequence ID" value="QQG36262.1"/>
    <property type="molecule type" value="Genomic_DNA"/>
</dbReference>
<evidence type="ECO:0000313" key="13">
    <source>
        <dbReference type="Proteomes" id="UP000595362"/>
    </source>
</evidence>